<organism evidence="2 3">
    <name type="scientific">Trichoderma citrinoviride</name>
    <dbReference type="NCBI Taxonomy" id="58853"/>
    <lineage>
        <taxon>Eukaryota</taxon>
        <taxon>Fungi</taxon>
        <taxon>Dikarya</taxon>
        <taxon>Ascomycota</taxon>
        <taxon>Pezizomycotina</taxon>
        <taxon>Sordariomycetes</taxon>
        <taxon>Hypocreomycetidae</taxon>
        <taxon>Hypocreales</taxon>
        <taxon>Hypocreaceae</taxon>
        <taxon>Trichoderma</taxon>
    </lineage>
</organism>
<protein>
    <submittedName>
        <fullName evidence="2">S-adenosyl-L-methionine dependent methyltransferase</fullName>
    </submittedName>
</protein>
<keyword evidence="2" id="KW-0489">Methyltransferase</keyword>
<sequence>MSKPAAPPAQTAGSSTYTPFLLKLYDLVVLTISNSYAWHCSTTAVQLPLFRSSLGRRHLDVGVGTGYYPANALKASSSSAAAANGNGNGNNKTPCREIVLLDLNPNTLDLAAARIAAATATTRRRPGSQQRKEGEEDGDDDQGGVKIRSVVADVTDSATLLPLLPPGDEKFDSVSVFYLLHCLAGPPESKNRVFDLLKEYVADGGVLVGTTILGEERPMNWLARRLMTIYNAKGIFDNWKDSRAVFEEGLRRNFEEVDVQIIGRTMVFTARRPIKASSS</sequence>
<dbReference type="Gene3D" id="3.40.50.150">
    <property type="entry name" value="Vaccinia Virus protein VP39"/>
    <property type="match status" value="1"/>
</dbReference>
<feature type="region of interest" description="Disordered" evidence="1">
    <location>
        <begin position="119"/>
        <end position="145"/>
    </location>
</feature>
<proteinExistence type="predicted"/>
<gene>
    <name evidence="2" type="ORF">BBK36DRAFT_1144787</name>
</gene>
<dbReference type="SUPFAM" id="SSF53335">
    <property type="entry name" value="S-adenosyl-L-methionine-dependent methyltransferases"/>
    <property type="match status" value="1"/>
</dbReference>
<dbReference type="RefSeq" id="XP_024745669.1">
    <property type="nucleotide sequence ID" value="XM_024893701.1"/>
</dbReference>
<accession>A0A2T4AZ45</accession>
<dbReference type="GO" id="GO:0032259">
    <property type="term" value="P:methylation"/>
    <property type="evidence" value="ECO:0007669"/>
    <property type="project" value="UniProtKB-KW"/>
</dbReference>
<dbReference type="OrthoDB" id="10061782at2759"/>
<keyword evidence="3" id="KW-1185">Reference proteome</keyword>
<reference evidence="3" key="1">
    <citation type="submission" date="2016-07" db="EMBL/GenBank/DDBJ databases">
        <title>Multiple horizontal gene transfer events from other fungi enriched the ability of initially mycotrophic Trichoderma (Ascomycota) to feed on dead plant biomass.</title>
        <authorList>
            <consortium name="DOE Joint Genome Institute"/>
            <person name="Atanasova L."/>
            <person name="Chenthamara K."/>
            <person name="Zhang J."/>
            <person name="Grujic M."/>
            <person name="Henrissat B."/>
            <person name="Kuo A."/>
            <person name="Aerts A."/>
            <person name="Salamov A."/>
            <person name="Lipzen A."/>
            <person name="Labutti K."/>
            <person name="Barry K."/>
            <person name="Miao Y."/>
            <person name="Rahimi M.J."/>
            <person name="Shen Q."/>
            <person name="Grigoriev I.V."/>
            <person name="Kubicek C.P."/>
            <person name="Druzhinina I.S."/>
        </authorList>
    </citation>
    <scope>NUCLEOTIDE SEQUENCE [LARGE SCALE GENOMIC DNA]</scope>
    <source>
        <strain evidence="3">TUCIM 6016</strain>
    </source>
</reference>
<dbReference type="GeneID" id="36601819"/>
<name>A0A2T4AZ45_9HYPO</name>
<dbReference type="AlphaFoldDB" id="A0A2T4AZ45"/>
<evidence type="ECO:0000256" key="1">
    <source>
        <dbReference type="SAM" id="MobiDB-lite"/>
    </source>
</evidence>
<dbReference type="InterPro" id="IPR029063">
    <property type="entry name" value="SAM-dependent_MTases_sf"/>
</dbReference>
<dbReference type="Proteomes" id="UP000241546">
    <property type="component" value="Unassembled WGS sequence"/>
</dbReference>
<dbReference type="EMBL" id="KZ680223">
    <property type="protein sequence ID" value="PTB62349.1"/>
    <property type="molecule type" value="Genomic_DNA"/>
</dbReference>
<keyword evidence="2" id="KW-0808">Transferase</keyword>
<dbReference type="GO" id="GO:0008168">
    <property type="term" value="F:methyltransferase activity"/>
    <property type="evidence" value="ECO:0007669"/>
    <property type="project" value="UniProtKB-KW"/>
</dbReference>
<evidence type="ECO:0000313" key="3">
    <source>
        <dbReference type="Proteomes" id="UP000241546"/>
    </source>
</evidence>
<evidence type="ECO:0000313" key="2">
    <source>
        <dbReference type="EMBL" id="PTB62349.1"/>
    </source>
</evidence>